<sequence>MLMSSHPLVVVEAPDGRGLRVVRVRGERVGRAWSPRGARRLLRRAGLPADLDLDDPGQVRWVADRSCWPDRPVRRRAAGVLMALGLLASAAVLSYVGMSDAFNALAYGGRVVGVTFVAAALAEAVATVAVADYWGKRASRYSGAAVLVGVATVTLTNLMFLITQIQGGDYTPFLLLWIALVLWVVWSLWTLTRQGVWRQIPHPKGVALGVVVSGAVGLASLAYSQMYVPYSTPVRIPFGVSFGDPTLSADGTVLHVPAHVEFRNAGSVRISLVGTMWTVRGWPTRFTEKGTRADVWKRELLNDDETVRHVVYAPSRMLGTGRLAEPGDWLDPGDDVSGDFVVDVPLSAGFGRIEAGASVSFIRADRGTLGNDYADSGEASWDTEHAGERHLRDAPDWVANQGDDFIRYSSKVYHSSEMLNLTHRTDYATAWSVLRQWYEGADFAKGDTSPELVVTISRDRKGVEHLSDSEQAPYGMKTEDRWTERTVDQLLKAARK</sequence>
<keyword evidence="1" id="KW-0472">Membrane</keyword>
<feature type="transmembrane region" description="Helical" evidence="1">
    <location>
        <begin position="204"/>
        <end position="223"/>
    </location>
</feature>
<dbReference type="AlphaFoldDB" id="A0A918YDM6"/>
<keyword evidence="1" id="KW-1133">Transmembrane helix</keyword>
<proteinExistence type="predicted"/>
<keyword evidence="3" id="KW-1185">Reference proteome</keyword>
<dbReference type="EMBL" id="BMVG01000001">
    <property type="protein sequence ID" value="GHD99093.1"/>
    <property type="molecule type" value="Genomic_DNA"/>
</dbReference>
<gene>
    <name evidence="2" type="ORF">GCM10010339_08880</name>
</gene>
<protein>
    <submittedName>
        <fullName evidence="2">Uncharacterized protein</fullName>
    </submittedName>
</protein>
<evidence type="ECO:0000313" key="3">
    <source>
        <dbReference type="Proteomes" id="UP000655443"/>
    </source>
</evidence>
<feature type="transmembrane region" description="Helical" evidence="1">
    <location>
        <begin position="78"/>
        <end position="98"/>
    </location>
</feature>
<organism evidence="2 3">
    <name type="scientific">Streptomyces alanosinicus</name>
    <dbReference type="NCBI Taxonomy" id="68171"/>
    <lineage>
        <taxon>Bacteria</taxon>
        <taxon>Bacillati</taxon>
        <taxon>Actinomycetota</taxon>
        <taxon>Actinomycetes</taxon>
        <taxon>Kitasatosporales</taxon>
        <taxon>Streptomycetaceae</taxon>
        <taxon>Streptomyces</taxon>
    </lineage>
</organism>
<evidence type="ECO:0000256" key="1">
    <source>
        <dbReference type="SAM" id="Phobius"/>
    </source>
</evidence>
<feature type="transmembrane region" description="Helical" evidence="1">
    <location>
        <begin position="143"/>
        <end position="162"/>
    </location>
</feature>
<accession>A0A918YDM6</accession>
<feature type="transmembrane region" description="Helical" evidence="1">
    <location>
        <begin position="110"/>
        <end position="131"/>
    </location>
</feature>
<name>A0A918YDM6_9ACTN</name>
<reference evidence="2" key="1">
    <citation type="journal article" date="2014" name="Int. J. Syst. Evol. Microbiol.">
        <title>Complete genome sequence of Corynebacterium casei LMG S-19264T (=DSM 44701T), isolated from a smear-ripened cheese.</title>
        <authorList>
            <consortium name="US DOE Joint Genome Institute (JGI-PGF)"/>
            <person name="Walter F."/>
            <person name="Albersmeier A."/>
            <person name="Kalinowski J."/>
            <person name="Ruckert C."/>
        </authorList>
    </citation>
    <scope>NUCLEOTIDE SEQUENCE</scope>
    <source>
        <strain evidence="2">JCM 4714</strain>
    </source>
</reference>
<keyword evidence="1" id="KW-0812">Transmembrane</keyword>
<feature type="transmembrane region" description="Helical" evidence="1">
    <location>
        <begin position="174"/>
        <end position="192"/>
    </location>
</feature>
<comment type="caution">
    <text evidence="2">The sequence shown here is derived from an EMBL/GenBank/DDBJ whole genome shotgun (WGS) entry which is preliminary data.</text>
</comment>
<reference evidence="2" key="2">
    <citation type="submission" date="2020-09" db="EMBL/GenBank/DDBJ databases">
        <authorList>
            <person name="Sun Q."/>
            <person name="Ohkuma M."/>
        </authorList>
    </citation>
    <scope>NUCLEOTIDE SEQUENCE</scope>
    <source>
        <strain evidence="2">JCM 4714</strain>
    </source>
</reference>
<dbReference type="Proteomes" id="UP000655443">
    <property type="component" value="Unassembled WGS sequence"/>
</dbReference>
<evidence type="ECO:0000313" key="2">
    <source>
        <dbReference type="EMBL" id="GHD99093.1"/>
    </source>
</evidence>